<evidence type="ECO:0000313" key="2">
    <source>
        <dbReference type="Proteomes" id="UP000601223"/>
    </source>
</evidence>
<gene>
    <name evidence="1" type="ORF">Cba03nite_19830</name>
</gene>
<accession>A0A8J3JNY3</accession>
<proteinExistence type="predicted"/>
<evidence type="ECO:0000313" key="1">
    <source>
        <dbReference type="EMBL" id="GIF80634.1"/>
    </source>
</evidence>
<dbReference type="EMBL" id="BONF01000010">
    <property type="protein sequence ID" value="GIF80634.1"/>
    <property type="molecule type" value="Genomic_DNA"/>
</dbReference>
<keyword evidence="2" id="KW-1185">Reference proteome</keyword>
<sequence>MTAPRNEPLWFVADGSRVVLGSEVRLDDGPGVYGVVVGVDPGHGMPVVEVLSGPQAGQVRRLWPGQIPGLRGAG</sequence>
<name>A0A8J3JNY3_9ACTN</name>
<organism evidence="1 2">
    <name type="scientific">Catellatospora bangladeshensis</name>
    <dbReference type="NCBI Taxonomy" id="310355"/>
    <lineage>
        <taxon>Bacteria</taxon>
        <taxon>Bacillati</taxon>
        <taxon>Actinomycetota</taxon>
        <taxon>Actinomycetes</taxon>
        <taxon>Micromonosporales</taxon>
        <taxon>Micromonosporaceae</taxon>
        <taxon>Catellatospora</taxon>
    </lineage>
</organism>
<comment type="caution">
    <text evidence="1">The sequence shown here is derived from an EMBL/GenBank/DDBJ whole genome shotgun (WGS) entry which is preliminary data.</text>
</comment>
<dbReference type="AlphaFoldDB" id="A0A8J3JNY3"/>
<reference evidence="1 2" key="1">
    <citation type="submission" date="2021-01" db="EMBL/GenBank/DDBJ databases">
        <title>Whole genome shotgun sequence of Catellatospora bangladeshensis NBRC 107357.</title>
        <authorList>
            <person name="Komaki H."/>
            <person name="Tamura T."/>
        </authorList>
    </citation>
    <scope>NUCLEOTIDE SEQUENCE [LARGE SCALE GENOMIC DNA]</scope>
    <source>
        <strain evidence="1 2">NBRC 107357</strain>
    </source>
</reference>
<dbReference type="Proteomes" id="UP000601223">
    <property type="component" value="Unassembled WGS sequence"/>
</dbReference>
<dbReference type="RefSeq" id="WP_203744437.1">
    <property type="nucleotide sequence ID" value="NZ_BONF01000010.1"/>
</dbReference>
<protein>
    <submittedName>
        <fullName evidence="1">Uncharacterized protein</fullName>
    </submittedName>
</protein>